<evidence type="ECO:0000313" key="7">
    <source>
        <dbReference type="EMBL" id="QOV88739.1"/>
    </source>
</evidence>
<keyword evidence="3 6" id="KW-0812">Transmembrane</keyword>
<dbReference type="InterPro" id="IPR002416">
    <property type="entry name" value="T2SS_protein-GspH"/>
</dbReference>
<name>A0A7M2WTI0_9BACT</name>
<dbReference type="KEGG" id="hbs:IPV69_21290"/>
<comment type="subcellular location">
    <subcellularLocation>
        <location evidence="1">Membrane</location>
        <topology evidence="1">Single-pass membrane protein</topology>
    </subcellularLocation>
</comment>
<evidence type="ECO:0000256" key="3">
    <source>
        <dbReference type="ARBA" id="ARBA00022692"/>
    </source>
</evidence>
<keyword evidence="5 6" id="KW-0472">Membrane</keyword>
<keyword evidence="2" id="KW-0488">Methylation</keyword>
<reference evidence="7 8" key="1">
    <citation type="submission" date="2020-10" db="EMBL/GenBank/DDBJ databases">
        <title>Wide distribution of Phycisphaera-like planctomycetes from WD2101 soil group in peatlands and genome analysis of the first cultivated representative.</title>
        <authorList>
            <person name="Dedysh S.N."/>
            <person name="Beletsky A.V."/>
            <person name="Ivanova A."/>
            <person name="Kulichevskaya I.S."/>
            <person name="Suzina N.E."/>
            <person name="Philippov D.A."/>
            <person name="Rakitin A.L."/>
            <person name="Mardanov A.V."/>
            <person name="Ravin N.V."/>
        </authorList>
    </citation>
    <scope>NUCLEOTIDE SEQUENCE [LARGE SCALE GENOMIC DNA]</scope>
    <source>
        <strain evidence="7 8">M1803</strain>
    </source>
</reference>
<gene>
    <name evidence="7" type="ORF">IPV69_21290</name>
</gene>
<dbReference type="AlphaFoldDB" id="A0A7M2WTI0"/>
<evidence type="ECO:0000256" key="1">
    <source>
        <dbReference type="ARBA" id="ARBA00004167"/>
    </source>
</evidence>
<keyword evidence="4 6" id="KW-1133">Transmembrane helix</keyword>
<evidence type="ECO:0000256" key="6">
    <source>
        <dbReference type="SAM" id="Phobius"/>
    </source>
</evidence>
<evidence type="ECO:0000256" key="4">
    <source>
        <dbReference type="ARBA" id="ARBA00022989"/>
    </source>
</evidence>
<dbReference type="Pfam" id="PF07963">
    <property type="entry name" value="N_methyl"/>
    <property type="match status" value="1"/>
</dbReference>
<dbReference type="Gene3D" id="3.30.700.10">
    <property type="entry name" value="Glycoprotein, Type 4 Pilin"/>
    <property type="match status" value="1"/>
</dbReference>
<dbReference type="InterPro" id="IPR045584">
    <property type="entry name" value="Pilin-like"/>
</dbReference>
<dbReference type="EMBL" id="CP063458">
    <property type="protein sequence ID" value="QOV88739.1"/>
    <property type="molecule type" value="Genomic_DNA"/>
</dbReference>
<dbReference type="InterPro" id="IPR012902">
    <property type="entry name" value="N_methyl_site"/>
</dbReference>
<feature type="transmembrane region" description="Helical" evidence="6">
    <location>
        <begin position="21"/>
        <end position="44"/>
    </location>
</feature>
<keyword evidence="8" id="KW-1185">Reference proteome</keyword>
<dbReference type="NCBIfam" id="TIGR02532">
    <property type="entry name" value="IV_pilin_GFxxxE"/>
    <property type="match status" value="1"/>
</dbReference>
<dbReference type="GO" id="GO:0016020">
    <property type="term" value="C:membrane"/>
    <property type="evidence" value="ECO:0007669"/>
    <property type="project" value="UniProtKB-SubCell"/>
</dbReference>
<organism evidence="7 8">
    <name type="scientific">Humisphaera borealis</name>
    <dbReference type="NCBI Taxonomy" id="2807512"/>
    <lineage>
        <taxon>Bacteria</taxon>
        <taxon>Pseudomonadati</taxon>
        <taxon>Planctomycetota</taxon>
        <taxon>Phycisphaerae</taxon>
        <taxon>Tepidisphaerales</taxon>
        <taxon>Tepidisphaeraceae</taxon>
        <taxon>Humisphaera</taxon>
    </lineage>
</organism>
<proteinExistence type="predicted"/>
<protein>
    <submittedName>
        <fullName evidence="7">Prepilin-type N-terminal cleavage/methylation domain-containing protein</fullName>
    </submittedName>
</protein>
<dbReference type="Proteomes" id="UP000593765">
    <property type="component" value="Chromosome"/>
</dbReference>
<dbReference type="GO" id="GO:0015627">
    <property type="term" value="C:type II protein secretion system complex"/>
    <property type="evidence" value="ECO:0007669"/>
    <property type="project" value="InterPro"/>
</dbReference>
<dbReference type="GO" id="GO:0015628">
    <property type="term" value="P:protein secretion by the type II secretion system"/>
    <property type="evidence" value="ECO:0007669"/>
    <property type="project" value="InterPro"/>
</dbReference>
<dbReference type="SUPFAM" id="SSF54523">
    <property type="entry name" value="Pili subunits"/>
    <property type="match status" value="1"/>
</dbReference>
<evidence type="ECO:0000313" key="8">
    <source>
        <dbReference type="Proteomes" id="UP000593765"/>
    </source>
</evidence>
<accession>A0A7M2WTI0</accession>
<evidence type="ECO:0000256" key="5">
    <source>
        <dbReference type="ARBA" id="ARBA00023136"/>
    </source>
</evidence>
<sequence length="163" mass="17914">MRHGSFMAARSRRSLQRCGFTLIEILIVVIILGILASIVIPQFAKASGDSSNATFVHDLKLIARLIVVQQHQSGHWPVDQTPGVFPPEMAGKIDPGDWMKGTPIGGKWDYDAGVFGVIAGVSVELPDRTPAQMLEIDRMIDDGDLTTGAFRQRTNGYMYVLME</sequence>
<evidence type="ECO:0000256" key="2">
    <source>
        <dbReference type="ARBA" id="ARBA00022481"/>
    </source>
</evidence>
<dbReference type="PRINTS" id="PR00885">
    <property type="entry name" value="BCTERIALGSPH"/>
</dbReference>
<dbReference type="RefSeq" id="WP_206291741.1">
    <property type="nucleotide sequence ID" value="NZ_CP063458.1"/>
</dbReference>